<comment type="caution">
    <text evidence="1">The sequence shown here is derived from an EMBL/GenBank/DDBJ whole genome shotgun (WGS) entry which is preliminary data.</text>
</comment>
<reference evidence="2" key="1">
    <citation type="journal article" date="2019" name="Plant Biotechnol. J.">
        <title>Genome sequencing of the Australian wild diploid species Gossypium australe highlights disease resistance and delayed gland morphogenesis.</title>
        <authorList>
            <person name="Cai Y."/>
            <person name="Cai X."/>
            <person name="Wang Q."/>
            <person name="Wang P."/>
            <person name="Zhang Y."/>
            <person name="Cai C."/>
            <person name="Xu Y."/>
            <person name="Wang K."/>
            <person name="Zhou Z."/>
            <person name="Wang C."/>
            <person name="Geng S."/>
            <person name="Li B."/>
            <person name="Dong Q."/>
            <person name="Hou Y."/>
            <person name="Wang H."/>
            <person name="Ai P."/>
            <person name="Liu Z."/>
            <person name="Yi F."/>
            <person name="Sun M."/>
            <person name="An G."/>
            <person name="Cheng J."/>
            <person name="Zhang Y."/>
            <person name="Shi Q."/>
            <person name="Xie Y."/>
            <person name="Shi X."/>
            <person name="Chang Y."/>
            <person name="Huang F."/>
            <person name="Chen Y."/>
            <person name="Hong S."/>
            <person name="Mi L."/>
            <person name="Sun Q."/>
            <person name="Zhang L."/>
            <person name="Zhou B."/>
            <person name="Peng R."/>
            <person name="Zhang X."/>
            <person name="Liu F."/>
        </authorList>
    </citation>
    <scope>NUCLEOTIDE SEQUENCE [LARGE SCALE GENOMIC DNA]</scope>
    <source>
        <strain evidence="2">cv. PA1801</strain>
    </source>
</reference>
<keyword evidence="1" id="KW-0808">Transferase</keyword>
<dbReference type="Proteomes" id="UP000325315">
    <property type="component" value="Unassembled WGS sequence"/>
</dbReference>
<dbReference type="AlphaFoldDB" id="A0A5B6X825"/>
<proteinExistence type="predicted"/>
<name>A0A5B6X825_9ROSI</name>
<dbReference type="OrthoDB" id="1000634at2759"/>
<keyword evidence="2" id="KW-1185">Reference proteome</keyword>
<sequence>MALVGWDSICQPKMCGGLGLKNFRDQNISLLMKLGFKLVSDKEAFWARVLRSKYRVKDDLPVSIVRDRNSFLWKSLSKIWALFRENLHWSVLVKQARILGLPASLSHYRQSIFGYDPSVGGILALQMIYFEYTARDTGVCLCRVAHGPLRSVPGQVTRQWNTGVPGGRMTNLVTSLISHGHGTRACLVAV</sequence>
<evidence type="ECO:0000313" key="1">
    <source>
        <dbReference type="EMBL" id="KAA3489434.1"/>
    </source>
</evidence>
<organism evidence="1 2">
    <name type="scientific">Gossypium australe</name>
    <dbReference type="NCBI Taxonomy" id="47621"/>
    <lineage>
        <taxon>Eukaryota</taxon>
        <taxon>Viridiplantae</taxon>
        <taxon>Streptophyta</taxon>
        <taxon>Embryophyta</taxon>
        <taxon>Tracheophyta</taxon>
        <taxon>Spermatophyta</taxon>
        <taxon>Magnoliopsida</taxon>
        <taxon>eudicotyledons</taxon>
        <taxon>Gunneridae</taxon>
        <taxon>Pentapetalae</taxon>
        <taxon>rosids</taxon>
        <taxon>malvids</taxon>
        <taxon>Malvales</taxon>
        <taxon>Malvaceae</taxon>
        <taxon>Malvoideae</taxon>
        <taxon>Gossypium</taxon>
    </lineage>
</organism>
<keyword evidence="1" id="KW-0695">RNA-directed DNA polymerase</keyword>
<evidence type="ECO:0000313" key="2">
    <source>
        <dbReference type="Proteomes" id="UP000325315"/>
    </source>
</evidence>
<accession>A0A5B6X825</accession>
<protein>
    <submittedName>
        <fullName evidence="1">Reverse transcriptase</fullName>
    </submittedName>
</protein>
<dbReference type="EMBL" id="SMMG02000001">
    <property type="protein sequence ID" value="KAA3489434.1"/>
    <property type="molecule type" value="Genomic_DNA"/>
</dbReference>
<dbReference type="GO" id="GO:0003964">
    <property type="term" value="F:RNA-directed DNA polymerase activity"/>
    <property type="evidence" value="ECO:0007669"/>
    <property type="project" value="UniProtKB-KW"/>
</dbReference>
<gene>
    <name evidence="1" type="ORF">EPI10_033052</name>
</gene>
<keyword evidence="1" id="KW-0548">Nucleotidyltransferase</keyword>